<proteinExistence type="inferred from homology"/>
<keyword evidence="5 6" id="KW-0694">RNA-binding</keyword>
<comment type="caution">
    <text evidence="7">The sequence shown here is derived from an EMBL/GenBank/DDBJ whole genome shotgun (WGS) entry which is preliminary data.</text>
</comment>
<dbReference type="Pfam" id="PF00825">
    <property type="entry name" value="Ribonuclease_P"/>
    <property type="match status" value="1"/>
</dbReference>
<dbReference type="RefSeq" id="WP_152157212.1">
    <property type="nucleotide sequence ID" value="NZ_WEHX01000001.1"/>
</dbReference>
<dbReference type="GO" id="GO:0001682">
    <property type="term" value="P:tRNA 5'-leader removal"/>
    <property type="evidence" value="ECO:0007669"/>
    <property type="project" value="UniProtKB-UniRule"/>
</dbReference>
<dbReference type="GO" id="GO:0004526">
    <property type="term" value="F:ribonuclease P activity"/>
    <property type="evidence" value="ECO:0007669"/>
    <property type="project" value="UniProtKB-UniRule"/>
</dbReference>
<dbReference type="Gene3D" id="3.30.230.10">
    <property type="match status" value="1"/>
</dbReference>
<dbReference type="HAMAP" id="MF_00227">
    <property type="entry name" value="RNase_P"/>
    <property type="match status" value="1"/>
</dbReference>
<dbReference type="GO" id="GO:0000049">
    <property type="term" value="F:tRNA binding"/>
    <property type="evidence" value="ECO:0007669"/>
    <property type="project" value="UniProtKB-UniRule"/>
</dbReference>
<dbReference type="OrthoDB" id="9156527at2"/>
<evidence type="ECO:0000313" key="7">
    <source>
        <dbReference type="EMBL" id="KAB7663275.1"/>
    </source>
</evidence>
<gene>
    <name evidence="6" type="primary">rnpA</name>
    <name evidence="7" type="ORF">GBM95_00050</name>
</gene>
<keyword evidence="4 6" id="KW-0378">Hydrolase</keyword>
<organism evidence="7 8">
    <name type="scientific">Sutterella seckii</name>
    <dbReference type="NCBI Taxonomy" id="1944635"/>
    <lineage>
        <taxon>Bacteria</taxon>
        <taxon>Pseudomonadati</taxon>
        <taxon>Pseudomonadota</taxon>
        <taxon>Betaproteobacteria</taxon>
        <taxon>Burkholderiales</taxon>
        <taxon>Sutterellaceae</taxon>
        <taxon>Sutterella</taxon>
    </lineage>
</organism>
<comment type="catalytic activity">
    <reaction evidence="6">
        <text>Endonucleolytic cleavage of RNA, removing 5'-extranucleotides from tRNA precursor.</text>
        <dbReference type="EC" id="3.1.26.5"/>
    </reaction>
</comment>
<evidence type="ECO:0000256" key="5">
    <source>
        <dbReference type="ARBA" id="ARBA00022884"/>
    </source>
</evidence>
<reference evidence="7 8" key="1">
    <citation type="submission" date="2019-10" db="EMBL/GenBank/DDBJ databases">
        <title>Genome diversity of Sutterella seckii.</title>
        <authorList>
            <person name="Chaplin A.V."/>
            <person name="Sokolova S.R."/>
            <person name="Mosin K.A."/>
            <person name="Ivanova E.L."/>
            <person name="Kochetkova T.O."/>
            <person name="Goltsov A.Y."/>
            <person name="Trofimov D.Y."/>
            <person name="Efimov B.A."/>
        </authorList>
    </citation>
    <scope>NUCLEOTIDE SEQUENCE [LARGE SCALE GENOMIC DNA]</scope>
    <source>
        <strain evidence="7 8">ASD393</strain>
    </source>
</reference>
<evidence type="ECO:0000256" key="6">
    <source>
        <dbReference type="HAMAP-Rule" id="MF_00227"/>
    </source>
</evidence>
<dbReference type="InterPro" id="IPR020568">
    <property type="entry name" value="Ribosomal_Su5_D2-typ_SF"/>
</dbReference>
<evidence type="ECO:0000256" key="1">
    <source>
        <dbReference type="ARBA" id="ARBA00022694"/>
    </source>
</evidence>
<evidence type="ECO:0000313" key="8">
    <source>
        <dbReference type="Proteomes" id="UP000430564"/>
    </source>
</evidence>
<accession>A0A6I1ERP1</accession>
<sequence>MLAVTGSPAENYGFPRSSRLIKSSDFGVILRTRNAQSFRVHSAYFTAGCLENSEPHRVRVGITVGKRNAPLSVDRAIVKRTLREAARLRLPELREILASRNLGLDVSLRLKTELCSLGASSRSSLKEKLRADAAVLLEEVVRRADQRRKAQSAKEGKI</sequence>
<dbReference type="AlphaFoldDB" id="A0A6I1ERP1"/>
<keyword evidence="1 6" id="KW-0819">tRNA processing</keyword>
<keyword evidence="3 6" id="KW-0255">Endonuclease</keyword>
<comment type="subunit">
    <text evidence="6">Consists of a catalytic RNA component (M1 or rnpB) and a protein subunit.</text>
</comment>
<dbReference type="InterPro" id="IPR000100">
    <property type="entry name" value="RNase_P"/>
</dbReference>
<dbReference type="InterPro" id="IPR014721">
    <property type="entry name" value="Ribsml_uS5_D2-typ_fold_subgr"/>
</dbReference>
<dbReference type="SUPFAM" id="SSF54211">
    <property type="entry name" value="Ribosomal protein S5 domain 2-like"/>
    <property type="match status" value="1"/>
</dbReference>
<keyword evidence="2 6" id="KW-0540">Nuclease</keyword>
<evidence type="ECO:0000256" key="3">
    <source>
        <dbReference type="ARBA" id="ARBA00022759"/>
    </source>
</evidence>
<dbReference type="EMBL" id="WEHX01000001">
    <property type="protein sequence ID" value="KAB7663275.1"/>
    <property type="molecule type" value="Genomic_DNA"/>
</dbReference>
<comment type="similarity">
    <text evidence="6">Belongs to the RnpA family.</text>
</comment>
<evidence type="ECO:0000256" key="4">
    <source>
        <dbReference type="ARBA" id="ARBA00022801"/>
    </source>
</evidence>
<evidence type="ECO:0000256" key="2">
    <source>
        <dbReference type="ARBA" id="ARBA00022722"/>
    </source>
</evidence>
<comment type="function">
    <text evidence="6">RNaseP catalyzes the removal of the 5'-leader sequence from pre-tRNA to produce the mature 5'-terminus. It can also cleave other RNA substrates such as 4.5S RNA. The protein component plays an auxiliary but essential role in vivo by binding to the 5'-leader sequence and broadening the substrate specificity of the ribozyme.</text>
</comment>
<protein>
    <recommendedName>
        <fullName evidence="6">Ribonuclease P protein component</fullName>
        <shortName evidence="6">RNase P protein</shortName>
        <shortName evidence="6">RNaseP protein</shortName>
        <ecNumber evidence="6">3.1.26.5</ecNumber>
    </recommendedName>
    <alternativeName>
        <fullName evidence="6">Protein C5</fullName>
    </alternativeName>
</protein>
<dbReference type="Proteomes" id="UP000430564">
    <property type="component" value="Unassembled WGS sequence"/>
</dbReference>
<dbReference type="EC" id="3.1.26.5" evidence="6"/>
<name>A0A6I1ERP1_9BURK</name>